<dbReference type="EMBL" id="AH007019">
    <property type="protein sequence ID" value="AAC79705.1"/>
    <property type="molecule type" value="mRNA"/>
</dbReference>
<feature type="transmembrane region" description="Helical" evidence="1">
    <location>
        <begin position="90"/>
        <end position="109"/>
    </location>
</feature>
<dbReference type="GO" id="GO:0016491">
    <property type="term" value="F:oxidoreductase activity"/>
    <property type="evidence" value="ECO:0007669"/>
    <property type="project" value="InterPro"/>
</dbReference>
<evidence type="ECO:0000313" key="2">
    <source>
        <dbReference type="EMBL" id="AAC79705.1"/>
    </source>
</evidence>
<feature type="transmembrane region" description="Helical" evidence="1">
    <location>
        <begin position="115"/>
        <end position="134"/>
    </location>
</feature>
<organism evidence="2">
    <name type="scientific">Acetabularia acetabulum</name>
    <name type="common">Mermaid's wine glass</name>
    <name type="synonym">Acetabularia mediterranea</name>
    <dbReference type="NCBI Taxonomy" id="35845"/>
    <lineage>
        <taxon>Eukaryota</taxon>
        <taxon>Viridiplantae</taxon>
        <taxon>Chlorophyta</taxon>
        <taxon>core chlorophytes</taxon>
        <taxon>Ulvophyceae</taxon>
        <taxon>TCBD clade</taxon>
        <taxon>Dasycladales</taxon>
        <taxon>Polyphysaceae</taxon>
        <taxon>Acetabularia</taxon>
    </lineage>
</organism>
<dbReference type="InterPro" id="IPR012171">
    <property type="entry name" value="Fatty_acid_desaturase"/>
</dbReference>
<dbReference type="PANTHER" id="PTHR32100">
    <property type="entry name" value="OMEGA-6 FATTY ACID DESATURASE, CHLOROPLASTIC"/>
    <property type="match status" value="1"/>
</dbReference>
<keyword evidence="1" id="KW-0472">Membrane</keyword>
<keyword evidence="1" id="KW-1133">Transmembrane helix</keyword>
<reference evidence="2" key="1">
    <citation type="submission" date="1998-09" db="EMBL/GenBank/DDBJ databases">
        <title>Sequence of random clones from an Acetabularia acetabulum cDNA library.</title>
        <authorList>
            <person name="Serikawa K.A."/>
            <person name="Ivey R."/>
            <person name="Mandoli D.F."/>
        </authorList>
    </citation>
    <scope>NUCLEOTIDE SEQUENCE</scope>
</reference>
<dbReference type="AlphaFoldDB" id="Q9ZSV8"/>
<name>Q9ZSV8_ACEAT</name>
<feature type="non-terminal residue" evidence="2">
    <location>
        <position position="186"/>
    </location>
</feature>
<protein>
    <submittedName>
        <fullName evidence="2">Putative chloroplast desaturase</fullName>
    </submittedName>
</protein>
<accession>Q9ZSV8</accession>
<evidence type="ECO:0000256" key="1">
    <source>
        <dbReference type="SAM" id="Phobius"/>
    </source>
</evidence>
<sequence length="186" mass="20986">MGNLVPAARTANLAHTVSPLTVNSTQKEQVQIRPAVLAQKRRQLSQEQRNAWARQIGFRSIGKQLPEDVTLTEVVKSLPKECFRKDHLKSWFSVLVSIIGLSLGIYGVYLSPWYLLPFAWFFAGTAATGWFVIGHDCGHRSFHREDIVEDIVAPLCLPRSFTHLNPGEQCTLRIISILTNQGWILH</sequence>
<proteinExistence type="evidence at transcript level"/>
<keyword evidence="1" id="KW-0812">Transmembrane</keyword>